<evidence type="ECO:0000256" key="1">
    <source>
        <dbReference type="ARBA" id="ARBA00022679"/>
    </source>
</evidence>
<evidence type="ECO:0000256" key="2">
    <source>
        <dbReference type="ARBA" id="ARBA00023315"/>
    </source>
</evidence>
<evidence type="ECO:0000259" key="3">
    <source>
        <dbReference type="PROSITE" id="PS51186"/>
    </source>
</evidence>
<sequence>MQALAITIRRAQAEEAEALRALYVEAAGWIRAAKGINQWREEWFTPSYMEQFIREREVFAAIRDGEPVGCFSVEWEYEALWGELFHGDAGYVHRLVVSRLHPGQGIGESMLAWAADYIRRQGKSWLRLDCMADNPALNAYYLRNGLRYRGQFDGDGYSASRYELAL</sequence>
<dbReference type="PROSITE" id="PS51186">
    <property type="entry name" value="GNAT"/>
    <property type="match status" value="1"/>
</dbReference>
<protein>
    <submittedName>
        <fullName evidence="4">GNAT family N-acetyltransferase</fullName>
    </submittedName>
</protein>
<dbReference type="EMBL" id="JAAAMV010000002">
    <property type="protein sequence ID" value="NBD23269.1"/>
    <property type="molecule type" value="Genomic_DNA"/>
</dbReference>
<evidence type="ECO:0000313" key="4">
    <source>
        <dbReference type="EMBL" id="NBD23269.1"/>
    </source>
</evidence>
<dbReference type="InterPro" id="IPR050832">
    <property type="entry name" value="Bact_Acetyltransf"/>
</dbReference>
<dbReference type="CDD" id="cd04301">
    <property type="entry name" value="NAT_SF"/>
    <property type="match status" value="1"/>
</dbReference>
<proteinExistence type="predicted"/>
<reference evidence="4 5" key="1">
    <citation type="submission" date="2020-01" db="EMBL/GenBank/DDBJ databases">
        <title>Paenibacillus soybeanensis sp. nov. isolated from the nodules of soybean (Glycine max(L.) Merr).</title>
        <authorList>
            <person name="Wang H."/>
        </authorList>
    </citation>
    <scope>NUCLEOTIDE SEQUENCE [LARGE SCALE GENOMIC DNA]</scope>
    <source>
        <strain evidence="4 5">T1</strain>
    </source>
</reference>
<accession>A0ABW9XKW0</accession>
<dbReference type="InterPro" id="IPR000182">
    <property type="entry name" value="GNAT_dom"/>
</dbReference>
<keyword evidence="2" id="KW-0012">Acyltransferase</keyword>
<comment type="caution">
    <text evidence="4">The sequence shown here is derived from an EMBL/GenBank/DDBJ whole genome shotgun (WGS) entry which is preliminary data.</text>
</comment>
<dbReference type="Gene3D" id="3.40.630.30">
    <property type="match status" value="1"/>
</dbReference>
<name>A0ABW9XKW0_9BACL</name>
<dbReference type="PANTHER" id="PTHR43877">
    <property type="entry name" value="AMINOALKYLPHOSPHONATE N-ACETYLTRANSFERASE-RELATED-RELATED"/>
    <property type="match status" value="1"/>
</dbReference>
<keyword evidence="5" id="KW-1185">Reference proteome</keyword>
<dbReference type="Pfam" id="PF00583">
    <property type="entry name" value="Acetyltransf_1"/>
    <property type="match status" value="1"/>
</dbReference>
<organism evidence="4 5">
    <name type="scientific">Paenibacillus glycinis</name>
    <dbReference type="NCBI Taxonomy" id="2697035"/>
    <lineage>
        <taxon>Bacteria</taxon>
        <taxon>Bacillati</taxon>
        <taxon>Bacillota</taxon>
        <taxon>Bacilli</taxon>
        <taxon>Bacillales</taxon>
        <taxon>Paenibacillaceae</taxon>
        <taxon>Paenibacillus</taxon>
    </lineage>
</organism>
<dbReference type="Proteomes" id="UP000665561">
    <property type="component" value="Unassembled WGS sequence"/>
</dbReference>
<feature type="domain" description="N-acetyltransferase" evidence="3">
    <location>
        <begin position="6"/>
        <end position="166"/>
    </location>
</feature>
<gene>
    <name evidence="4" type="ORF">GT019_05250</name>
</gene>
<evidence type="ECO:0000313" key="5">
    <source>
        <dbReference type="Proteomes" id="UP000665561"/>
    </source>
</evidence>
<dbReference type="InterPro" id="IPR016181">
    <property type="entry name" value="Acyl_CoA_acyltransferase"/>
</dbReference>
<keyword evidence="1" id="KW-0808">Transferase</keyword>
<dbReference type="SUPFAM" id="SSF55729">
    <property type="entry name" value="Acyl-CoA N-acyltransferases (Nat)"/>
    <property type="match status" value="1"/>
</dbReference>
<dbReference type="RefSeq" id="WP_161741691.1">
    <property type="nucleotide sequence ID" value="NZ_JAAAMV010000002.1"/>
</dbReference>
<dbReference type="PANTHER" id="PTHR43877:SF2">
    <property type="entry name" value="AMINOALKYLPHOSPHONATE N-ACETYLTRANSFERASE-RELATED"/>
    <property type="match status" value="1"/>
</dbReference>